<comment type="caution">
    <text evidence="9">The sequence shown here is derived from an EMBL/GenBank/DDBJ whole genome shotgun (WGS) entry which is preliminary data.</text>
</comment>
<dbReference type="InterPro" id="IPR003613">
    <property type="entry name" value="Ubox_domain"/>
</dbReference>
<dbReference type="PANTHER" id="PTHR23315">
    <property type="entry name" value="U BOX DOMAIN-CONTAINING"/>
    <property type="match status" value="1"/>
</dbReference>
<keyword evidence="5" id="KW-0677">Repeat</keyword>
<dbReference type="SUPFAM" id="SSF47473">
    <property type="entry name" value="EF-hand"/>
    <property type="match status" value="1"/>
</dbReference>
<keyword evidence="10" id="KW-1185">Reference proteome</keyword>
<dbReference type="InterPro" id="IPR013083">
    <property type="entry name" value="Znf_RING/FYVE/PHD"/>
</dbReference>
<evidence type="ECO:0000313" key="10">
    <source>
        <dbReference type="Proteomes" id="UP001318860"/>
    </source>
</evidence>
<evidence type="ECO:0000256" key="3">
    <source>
        <dbReference type="ARBA" id="ARBA00012483"/>
    </source>
</evidence>
<dbReference type="CDD" id="cd16664">
    <property type="entry name" value="RING-Ubox_PUB"/>
    <property type="match status" value="1"/>
</dbReference>
<dbReference type="SUPFAM" id="SSF48371">
    <property type="entry name" value="ARM repeat"/>
    <property type="match status" value="1"/>
</dbReference>
<reference evidence="9 10" key="1">
    <citation type="journal article" date="2021" name="Comput. Struct. Biotechnol. J.">
        <title>De novo genome assembly of the potent medicinal plant Rehmannia glutinosa using nanopore technology.</title>
        <authorList>
            <person name="Ma L."/>
            <person name="Dong C."/>
            <person name="Song C."/>
            <person name="Wang X."/>
            <person name="Zheng X."/>
            <person name="Niu Y."/>
            <person name="Chen S."/>
            <person name="Feng W."/>
        </authorList>
    </citation>
    <scope>NUCLEOTIDE SEQUENCE [LARGE SCALE GENOMIC DNA]</scope>
    <source>
        <strain evidence="9">DH-2019</strain>
    </source>
</reference>
<organism evidence="9 10">
    <name type="scientific">Rehmannia glutinosa</name>
    <name type="common">Chinese foxglove</name>
    <dbReference type="NCBI Taxonomy" id="99300"/>
    <lineage>
        <taxon>Eukaryota</taxon>
        <taxon>Viridiplantae</taxon>
        <taxon>Streptophyta</taxon>
        <taxon>Embryophyta</taxon>
        <taxon>Tracheophyta</taxon>
        <taxon>Spermatophyta</taxon>
        <taxon>Magnoliopsida</taxon>
        <taxon>eudicotyledons</taxon>
        <taxon>Gunneridae</taxon>
        <taxon>Pentapetalae</taxon>
        <taxon>asterids</taxon>
        <taxon>lamiids</taxon>
        <taxon>Lamiales</taxon>
        <taxon>Orobanchaceae</taxon>
        <taxon>Rehmannieae</taxon>
        <taxon>Rehmannia</taxon>
    </lineage>
</organism>
<feature type="repeat" description="ARM" evidence="7">
    <location>
        <begin position="581"/>
        <end position="623"/>
    </location>
</feature>
<evidence type="ECO:0000256" key="6">
    <source>
        <dbReference type="ARBA" id="ARBA00022786"/>
    </source>
</evidence>
<dbReference type="InterPro" id="IPR045210">
    <property type="entry name" value="RING-Ubox_PUB"/>
</dbReference>
<dbReference type="PROSITE" id="PS50176">
    <property type="entry name" value="ARM_REPEAT"/>
    <property type="match status" value="2"/>
</dbReference>
<dbReference type="SUPFAM" id="SSF57850">
    <property type="entry name" value="RING/U-box"/>
    <property type="match status" value="1"/>
</dbReference>
<name>A0ABR0U8M9_REHGL</name>
<dbReference type="InterPro" id="IPR058678">
    <property type="entry name" value="ARM_PUB"/>
</dbReference>
<dbReference type="EMBL" id="JABTTQ020003310">
    <property type="protein sequence ID" value="KAK6118651.1"/>
    <property type="molecule type" value="Genomic_DNA"/>
</dbReference>
<dbReference type="InterPro" id="IPR011989">
    <property type="entry name" value="ARM-like"/>
</dbReference>
<dbReference type="SMART" id="SM00185">
    <property type="entry name" value="ARM"/>
    <property type="match status" value="5"/>
</dbReference>
<accession>A0ABR0U8M9</accession>
<evidence type="ECO:0000256" key="1">
    <source>
        <dbReference type="ARBA" id="ARBA00000900"/>
    </source>
</evidence>
<dbReference type="Gene3D" id="3.30.40.10">
    <property type="entry name" value="Zinc/RING finger domain, C3HC4 (zinc finger)"/>
    <property type="match status" value="1"/>
</dbReference>
<evidence type="ECO:0000256" key="7">
    <source>
        <dbReference type="PROSITE-ProRule" id="PRU00259"/>
    </source>
</evidence>
<dbReference type="Gene3D" id="1.10.238.10">
    <property type="entry name" value="EF-hand"/>
    <property type="match status" value="1"/>
</dbReference>
<keyword evidence="4" id="KW-0808">Transferase</keyword>
<dbReference type="InterPro" id="IPR059179">
    <property type="entry name" value="MLKL-like_MCAfunc"/>
</dbReference>
<dbReference type="EC" id="2.3.2.27" evidence="3"/>
<dbReference type="Pfam" id="PF04564">
    <property type="entry name" value="U-box"/>
    <property type="match status" value="1"/>
</dbReference>
<gene>
    <name evidence="9" type="ORF">DH2020_047564</name>
</gene>
<dbReference type="Gene3D" id="1.25.10.10">
    <property type="entry name" value="Leucine-rich Repeat Variant"/>
    <property type="match status" value="2"/>
</dbReference>
<dbReference type="Gene3D" id="1.20.930.20">
    <property type="entry name" value="Adaptor protein Cbl, N-terminal domain"/>
    <property type="match status" value="1"/>
</dbReference>
<protein>
    <recommendedName>
        <fullName evidence="3">RING-type E3 ubiquitin transferase</fullName>
        <ecNumber evidence="3">2.3.2.27</ecNumber>
    </recommendedName>
</protein>
<evidence type="ECO:0000313" key="9">
    <source>
        <dbReference type="EMBL" id="KAK6118651.1"/>
    </source>
</evidence>
<comment type="catalytic activity">
    <reaction evidence="1">
        <text>S-ubiquitinyl-[E2 ubiquitin-conjugating enzyme]-L-cysteine + [acceptor protein]-L-lysine = [E2 ubiquitin-conjugating enzyme]-L-cysteine + N(6)-ubiquitinyl-[acceptor protein]-L-lysine.</text>
        <dbReference type="EC" id="2.3.2.27"/>
    </reaction>
</comment>
<comment type="pathway">
    <text evidence="2">Protein modification; protein ubiquitination.</text>
</comment>
<evidence type="ECO:0000256" key="2">
    <source>
        <dbReference type="ARBA" id="ARBA00004906"/>
    </source>
</evidence>
<dbReference type="InterPro" id="IPR000225">
    <property type="entry name" value="Armadillo"/>
</dbReference>
<dbReference type="InterPro" id="IPR036537">
    <property type="entry name" value="Adaptor_Cbl_N_dom_sf"/>
</dbReference>
<keyword evidence="6" id="KW-0833">Ubl conjugation pathway</keyword>
<evidence type="ECO:0000259" key="8">
    <source>
        <dbReference type="PROSITE" id="PS51698"/>
    </source>
</evidence>
<dbReference type="InterPro" id="IPR011992">
    <property type="entry name" value="EF-hand-dom_pair"/>
</dbReference>
<dbReference type="Pfam" id="PF25368">
    <property type="entry name" value="PUB10_N"/>
    <property type="match status" value="1"/>
</dbReference>
<proteinExistence type="predicted"/>
<dbReference type="PANTHER" id="PTHR23315:SF353">
    <property type="entry name" value="RING-TYPE E3 UBIQUITIN TRANSFERASE"/>
    <property type="match status" value="1"/>
</dbReference>
<dbReference type="Pfam" id="PF25598">
    <property type="entry name" value="ARM_PUB"/>
    <property type="match status" value="1"/>
</dbReference>
<dbReference type="CDD" id="cd21037">
    <property type="entry name" value="MLKL_NTD"/>
    <property type="match status" value="1"/>
</dbReference>
<dbReference type="SMART" id="SM00504">
    <property type="entry name" value="Ubox"/>
    <property type="match status" value="1"/>
</dbReference>
<dbReference type="InterPro" id="IPR016024">
    <property type="entry name" value="ARM-type_fold"/>
</dbReference>
<feature type="repeat" description="ARM" evidence="7">
    <location>
        <begin position="499"/>
        <end position="541"/>
    </location>
</feature>
<evidence type="ECO:0000256" key="5">
    <source>
        <dbReference type="ARBA" id="ARBA00022737"/>
    </source>
</evidence>
<dbReference type="InterPro" id="IPR057623">
    <property type="entry name" value="PUB12-19-like_N"/>
</dbReference>
<dbReference type="Proteomes" id="UP001318860">
    <property type="component" value="Unassembled WGS sequence"/>
</dbReference>
<evidence type="ECO:0000256" key="4">
    <source>
        <dbReference type="ARBA" id="ARBA00022679"/>
    </source>
</evidence>
<dbReference type="PROSITE" id="PS51698">
    <property type="entry name" value="U_BOX"/>
    <property type="match status" value="1"/>
</dbReference>
<sequence length="744" mass="82886">MENRAILREWFDRVDSQKTGNITSTQLKVQQAFSSLERGRGFLVPDDAYEALVKIGFSLDSPAFYTVCESFDQSRSGKLRLDDFISLCIFVQSARNMFNSFDASKQGRVTLDFNQFIYCSSMEGGNVVEEMLEAIEKVGSYASFRKTQRKECLNLVRRLKLLTPLLEEIKEFGLSSISIEALSGLVDLKKSLLASMKLLKTCNSGSKIFLALESEAVMSRFHAVYDMIHQALNEIPYEKLGISEEVREQVELMHMQLNRAKRRTETQDMELAMDMMVVFSGNDDRNADDAIIERLAKKLDLYTVADLKTETIAVRKLVKAKGKCAIQQVVDLLEKFKQIAGIDENSVLDGPALVRCLEKSKSLLIPHEFLCPISLEIMSDPVIIATGQTYERESIQRWLNSGHRTCPKTGQKLKFLTVAPNFALRNLIIQWCEKNNYELPKKEICDDPDIASSPLAEEISSLIQNLYSSNVNVQRDAIVRIRVISKESPDSRSLIANTGGIPPLVSLMSRTDSEIQQHIVTALLNLSLDEANKRLIAREGAIPSIIHVLQNGTQEAKENSAAAIFSLSILDDNKVLVGCSNGIPPLVDLLRNGTNTGKKDAATALFSLVLNQSNRSRAIKAGIIPALLHLLEDKTLDMVDEALSILLLIASHPEGRNEIGRLSFIQTLVEIVRDGTPKNKECATAVILELGSSNSSCLLAALQYGVYEHLIEITKSGTTRARRKANSLLHLMSKNEHIPFVPRK</sequence>
<feature type="domain" description="U-box" evidence="8">
    <location>
        <begin position="364"/>
        <end position="438"/>
    </location>
</feature>